<keyword evidence="1" id="KW-0238">DNA-binding</keyword>
<evidence type="ECO:0000259" key="2">
    <source>
        <dbReference type="PROSITE" id="PS50943"/>
    </source>
</evidence>
<feature type="domain" description="HTH cro/C1-type" evidence="2">
    <location>
        <begin position="6"/>
        <end position="60"/>
    </location>
</feature>
<dbReference type="PANTHER" id="PTHR46558">
    <property type="entry name" value="TRACRIPTIONAL REGULATORY PROTEIN-RELATED-RELATED"/>
    <property type="match status" value="1"/>
</dbReference>
<dbReference type="PANTHER" id="PTHR46558:SF11">
    <property type="entry name" value="HTH-TYPE TRANSCRIPTIONAL REGULATOR XRE"/>
    <property type="match status" value="1"/>
</dbReference>
<dbReference type="AlphaFoldDB" id="A0A143HDQ9"/>
<evidence type="ECO:0000313" key="4">
    <source>
        <dbReference type="Proteomes" id="UP000076021"/>
    </source>
</evidence>
<proteinExistence type="predicted"/>
<dbReference type="Proteomes" id="UP000076021">
    <property type="component" value="Chromosome"/>
</dbReference>
<dbReference type="InterPro" id="IPR010982">
    <property type="entry name" value="Lambda_DNA-bd_dom_sf"/>
</dbReference>
<sequence length="180" mass="21127">MFAQVLKILRKNKNLTQSDMANMLGITRQGYAKYENEESQPDFNTLKKIADYFDVSIDYLLGRTAFKTNDEEIFMEDISEIFEKLSTMKKKDRKTIVNTIDALYLLINRQLNKQDTSNLKAIHDIIYDLMHFDNLTKKDEFKLVNLSNTIDLIDLSRTYKESINSSMDQIIKNKFQNRSS</sequence>
<evidence type="ECO:0000256" key="1">
    <source>
        <dbReference type="ARBA" id="ARBA00023125"/>
    </source>
</evidence>
<dbReference type="InterPro" id="IPR001387">
    <property type="entry name" value="Cro/C1-type_HTH"/>
</dbReference>
<dbReference type="Pfam" id="PF01381">
    <property type="entry name" value="HTH_3"/>
    <property type="match status" value="1"/>
</dbReference>
<keyword evidence="4" id="KW-1185">Reference proteome</keyword>
<dbReference type="Gene3D" id="1.10.260.40">
    <property type="entry name" value="lambda repressor-like DNA-binding domains"/>
    <property type="match status" value="1"/>
</dbReference>
<organism evidence="3 4">
    <name type="scientific">Rummeliibacillus stabekisii</name>
    <dbReference type="NCBI Taxonomy" id="241244"/>
    <lineage>
        <taxon>Bacteria</taxon>
        <taxon>Bacillati</taxon>
        <taxon>Bacillota</taxon>
        <taxon>Bacilli</taxon>
        <taxon>Bacillales</taxon>
        <taxon>Caryophanaceae</taxon>
        <taxon>Rummeliibacillus</taxon>
    </lineage>
</organism>
<dbReference type="PROSITE" id="PS50943">
    <property type="entry name" value="HTH_CROC1"/>
    <property type="match status" value="1"/>
</dbReference>
<dbReference type="SUPFAM" id="SSF47413">
    <property type="entry name" value="lambda repressor-like DNA-binding domains"/>
    <property type="match status" value="1"/>
</dbReference>
<evidence type="ECO:0000313" key="3">
    <source>
        <dbReference type="EMBL" id="AMW99626.1"/>
    </source>
</evidence>
<dbReference type="SMART" id="SM00530">
    <property type="entry name" value="HTH_XRE"/>
    <property type="match status" value="1"/>
</dbReference>
<reference evidence="4" key="2">
    <citation type="submission" date="2016-03" db="EMBL/GenBank/DDBJ databases">
        <authorList>
            <person name="Ploux O."/>
        </authorList>
    </citation>
    <scope>NUCLEOTIDE SEQUENCE [LARGE SCALE GENOMIC DNA]</scope>
    <source>
        <strain evidence="4">PP9</strain>
    </source>
</reference>
<dbReference type="KEGG" id="rst:ATY39_09225"/>
<accession>A0A143HDQ9</accession>
<reference evidence="3 4" key="1">
    <citation type="journal article" date="2016" name="Genome Announc.">
        <title>Whole-Genome Sequence of Rummeliibacillus stabekisii Strain PP9 Isolated from Antarctic Soil.</title>
        <authorList>
            <person name="da Mota F.F."/>
            <person name="Vollu R.E."/>
            <person name="Jurelevicius D."/>
            <person name="Seldin L."/>
        </authorList>
    </citation>
    <scope>NUCLEOTIDE SEQUENCE [LARGE SCALE GENOMIC DNA]</scope>
    <source>
        <strain evidence="3 4">PP9</strain>
    </source>
</reference>
<dbReference type="EMBL" id="CP014806">
    <property type="protein sequence ID" value="AMW99626.1"/>
    <property type="molecule type" value="Genomic_DNA"/>
</dbReference>
<dbReference type="InterPro" id="IPR049639">
    <property type="entry name" value="RstR"/>
</dbReference>
<protein>
    <recommendedName>
        <fullName evidence="2">HTH cro/C1-type domain-containing protein</fullName>
    </recommendedName>
</protein>
<dbReference type="NCBIfam" id="NF041951">
    <property type="entry name" value="phage_RstR"/>
    <property type="match status" value="1"/>
</dbReference>
<name>A0A143HDQ9_9BACL</name>
<dbReference type="GO" id="GO:0003677">
    <property type="term" value="F:DNA binding"/>
    <property type="evidence" value="ECO:0007669"/>
    <property type="project" value="UniProtKB-KW"/>
</dbReference>
<dbReference type="CDD" id="cd00093">
    <property type="entry name" value="HTH_XRE"/>
    <property type="match status" value="1"/>
</dbReference>
<gene>
    <name evidence="3" type="ORF">ATY39_09225</name>
</gene>